<reference evidence="1" key="1">
    <citation type="submission" date="2020-04" db="EMBL/GenBank/DDBJ databases">
        <title>Nitratireductor sp. nov. isolated from mangrove soil.</title>
        <authorList>
            <person name="Ye Y."/>
        </authorList>
    </citation>
    <scope>NUCLEOTIDE SEQUENCE</scope>
    <source>
        <strain evidence="1">SY7</strain>
    </source>
</reference>
<evidence type="ECO:0000313" key="2">
    <source>
        <dbReference type="Proteomes" id="UP000321389"/>
    </source>
</evidence>
<dbReference type="OrthoDB" id="121143at2"/>
<evidence type="ECO:0000313" key="1">
    <source>
        <dbReference type="EMBL" id="QDZ02324.1"/>
    </source>
</evidence>
<dbReference type="Proteomes" id="UP000321389">
    <property type="component" value="Chromosome"/>
</dbReference>
<dbReference type="AlphaFoldDB" id="A0A5B8L2X4"/>
<dbReference type="Gene3D" id="1.10.10.10">
    <property type="entry name" value="Winged helix-like DNA-binding domain superfamily/Winged helix DNA-binding domain"/>
    <property type="match status" value="1"/>
</dbReference>
<gene>
    <name evidence="1" type="ORF">FQ775_19145</name>
</gene>
<dbReference type="KEGG" id="niy:FQ775_19145"/>
<proteinExistence type="predicted"/>
<accession>A0A5B8L2X4</accession>
<dbReference type="RefSeq" id="WP_146300962.1">
    <property type="nucleotide sequence ID" value="NZ_CP042301.2"/>
</dbReference>
<dbReference type="InterPro" id="IPR036388">
    <property type="entry name" value="WH-like_DNA-bd_sf"/>
</dbReference>
<keyword evidence="2" id="KW-1185">Reference proteome</keyword>
<sequence length="193" mass="21042">MLFKQEALEGIARGEVTVAFRRWKKPTVKAGSRVRTALGEVLIGNVMPVADNTLDKGAARRAGFATLAALETSLRGGEDRRLYRVEIAGIVPDARVALREAADIGEVERAEIGTRLARWDRSVGRDGYHQAILRLISKRPGEAAAELASTLGVEKLKFKRDVRKLKELGLTISLETGYRLSARGEVFVGGCSL</sequence>
<name>A0A5B8L2X4_9HYPH</name>
<protein>
    <submittedName>
        <fullName evidence="1">ASCH domain-containing protein</fullName>
    </submittedName>
</protein>
<organism evidence="1 2">
    <name type="scientific">Nitratireductor mangrovi</name>
    <dbReference type="NCBI Taxonomy" id="2599600"/>
    <lineage>
        <taxon>Bacteria</taxon>
        <taxon>Pseudomonadati</taxon>
        <taxon>Pseudomonadota</taxon>
        <taxon>Alphaproteobacteria</taxon>
        <taxon>Hyphomicrobiales</taxon>
        <taxon>Phyllobacteriaceae</taxon>
        <taxon>Nitratireductor</taxon>
    </lineage>
</organism>
<dbReference type="EMBL" id="CP042301">
    <property type="protein sequence ID" value="QDZ02324.1"/>
    <property type="molecule type" value="Genomic_DNA"/>
</dbReference>